<dbReference type="PANTHER" id="PTHR31781:SF1">
    <property type="entry name" value="PROTEIN UNC-80 HOMOLOG"/>
    <property type="match status" value="1"/>
</dbReference>
<reference evidence="3 4" key="1">
    <citation type="journal article" date="2018" name="Sci. Rep.">
        <title>Genomic signatures of local adaptation to the degree of environmental predictability in rotifers.</title>
        <authorList>
            <person name="Franch-Gras L."/>
            <person name="Hahn C."/>
            <person name="Garcia-Roger E.M."/>
            <person name="Carmona M.J."/>
            <person name="Serra M."/>
            <person name="Gomez A."/>
        </authorList>
    </citation>
    <scope>NUCLEOTIDE SEQUENCE [LARGE SCALE GENOMIC DNA]</scope>
    <source>
        <strain evidence="3">HYR1</strain>
    </source>
</reference>
<evidence type="ECO:0000313" key="3">
    <source>
        <dbReference type="EMBL" id="RNA13664.1"/>
    </source>
</evidence>
<feature type="compositionally biased region" description="Basic and acidic residues" evidence="1">
    <location>
        <begin position="227"/>
        <end position="237"/>
    </location>
</feature>
<evidence type="ECO:0000313" key="4">
    <source>
        <dbReference type="Proteomes" id="UP000276133"/>
    </source>
</evidence>
<feature type="region of interest" description="Disordered" evidence="1">
    <location>
        <begin position="227"/>
        <end position="302"/>
    </location>
</feature>
<feature type="compositionally biased region" description="Polar residues" evidence="1">
    <location>
        <begin position="259"/>
        <end position="280"/>
    </location>
</feature>
<dbReference type="STRING" id="10195.A0A3M7QRF1"/>
<dbReference type="Pfam" id="PF15778">
    <property type="entry name" value="UNC80_N"/>
    <property type="match status" value="1"/>
</dbReference>
<dbReference type="GO" id="GO:0030424">
    <property type="term" value="C:axon"/>
    <property type="evidence" value="ECO:0007669"/>
    <property type="project" value="TreeGrafter"/>
</dbReference>
<name>A0A3M7QRF1_BRAPC</name>
<comment type="caution">
    <text evidence="3">The sequence shown here is derived from an EMBL/GenBank/DDBJ whole genome shotgun (WGS) entry which is preliminary data.</text>
</comment>
<protein>
    <recommendedName>
        <fullName evidence="2">Cation channel complex component UNC80 N-terminal domain-containing protein</fullName>
    </recommendedName>
</protein>
<accession>A0A3M7QRF1</accession>
<organism evidence="3 4">
    <name type="scientific">Brachionus plicatilis</name>
    <name type="common">Marine rotifer</name>
    <name type="synonym">Brachionus muelleri</name>
    <dbReference type="NCBI Taxonomy" id="10195"/>
    <lineage>
        <taxon>Eukaryota</taxon>
        <taxon>Metazoa</taxon>
        <taxon>Spiralia</taxon>
        <taxon>Gnathifera</taxon>
        <taxon>Rotifera</taxon>
        <taxon>Eurotatoria</taxon>
        <taxon>Monogononta</taxon>
        <taxon>Pseudotrocha</taxon>
        <taxon>Ploima</taxon>
        <taxon>Brachionidae</taxon>
        <taxon>Brachionus</taxon>
    </lineage>
</organism>
<feature type="region of interest" description="Disordered" evidence="1">
    <location>
        <begin position="403"/>
        <end position="424"/>
    </location>
</feature>
<dbReference type="GO" id="GO:0005261">
    <property type="term" value="F:monoatomic cation channel activity"/>
    <property type="evidence" value="ECO:0007669"/>
    <property type="project" value="TreeGrafter"/>
</dbReference>
<keyword evidence="4" id="KW-1185">Reference proteome</keyword>
<proteinExistence type="predicted"/>
<feature type="domain" description="Cation channel complex component UNC80 N-terminal" evidence="2">
    <location>
        <begin position="18"/>
        <end position="204"/>
    </location>
</feature>
<dbReference type="AlphaFoldDB" id="A0A3M7QRF1"/>
<dbReference type="Proteomes" id="UP000276133">
    <property type="component" value="Unassembled WGS sequence"/>
</dbReference>
<dbReference type="InterPro" id="IPR031542">
    <property type="entry name" value="UNC80_N"/>
</dbReference>
<dbReference type="GO" id="GO:0034703">
    <property type="term" value="C:cation channel complex"/>
    <property type="evidence" value="ECO:0007669"/>
    <property type="project" value="TreeGrafter"/>
</dbReference>
<dbReference type="GO" id="GO:0055080">
    <property type="term" value="P:monoatomic cation homeostasis"/>
    <property type="evidence" value="ECO:0007669"/>
    <property type="project" value="TreeGrafter"/>
</dbReference>
<dbReference type="OrthoDB" id="5584001at2759"/>
<feature type="non-terminal residue" evidence="3">
    <location>
        <position position="589"/>
    </location>
</feature>
<evidence type="ECO:0000259" key="2">
    <source>
        <dbReference type="Pfam" id="PF15778"/>
    </source>
</evidence>
<dbReference type="PANTHER" id="PTHR31781">
    <property type="entry name" value="UNC80"/>
    <property type="match status" value="1"/>
</dbReference>
<sequence>MPKRRKGDHDKDDNNDDIVPIPIQFFFWNQTSLFIKQKFGPLTEAHALNFERVIVQNILHGLSPGLSDAINSISRWAFIKASFPHIIHACASALVHRRDNNTSEKLNKTETKLLYTLHWLILDAASECNDNATQKPKNLSKKLDTTYLHSVATVQLFVYLFIPILKSITPSDLDNLKLNNGLQIWEALWSCRQPNVTIFNTPVKLNHEYLTLDEPLVQTRVSINKKEKLDSDKKEDGGNFGQIYMGSEDAGDKSKQEPNKNSLYQSDSSMRASNSGIESLNRSDTERNSKLLNVSSRIEESDSNMMSQISDFEGDTIRDSLIVINEIRRPKYSLNSNHKAPLAHMSSICSISDTSSVTLTNNARNSTTLSCSKCNFSATNVHLSSGLSCPNCSSVKLRELGKAEEKQDQDQIKRSKTVKSNERESKTKILNEKILDSKENLKNLNCNVRDATYFDIAVMRCLLSSRWHADSYLWCLDYLSCRVVEITDFTIKEQDDFYKINSLSIPANLNDLCVLMGVGSVDLVEEDDCFQNQIIENCAKNGSITNEFLTIINQIYLENDLLSKNQFNLDNMSYFAKRKKYESSFQTRI</sequence>
<dbReference type="EMBL" id="REGN01005347">
    <property type="protein sequence ID" value="RNA13664.1"/>
    <property type="molecule type" value="Genomic_DNA"/>
</dbReference>
<gene>
    <name evidence="3" type="ORF">BpHYR1_016284</name>
</gene>
<evidence type="ECO:0000256" key="1">
    <source>
        <dbReference type="SAM" id="MobiDB-lite"/>
    </source>
</evidence>